<organism evidence="14">
    <name type="scientific">Syzygites megalocarpus</name>
    <dbReference type="NCBI Taxonomy" id="101119"/>
    <lineage>
        <taxon>Eukaryota</taxon>
        <taxon>Fungi</taxon>
        <taxon>Fungi incertae sedis</taxon>
        <taxon>Mucoromycota</taxon>
        <taxon>Mucoromycotina</taxon>
        <taxon>Mucoromycetes</taxon>
        <taxon>Mucorales</taxon>
        <taxon>Mucorineae</taxon>
        <taxon>Rhizopodaceae</taxon>
        <taxon>Syzygites</taxon>
    </lineage>
</organism>
<feature type="chain" id="PRO_5003509859" evidence="11">
    <location>
        <begin position="18"/>
        <end position="845"/>
    </location>
</feature>
<keyword evidence="5 11" id="KW-0732">Signal</keyword>
<dbReference type="Pfam" id="PF00082">
    <property type="entry name" value="Peptidase_S8"/>
    <property type="match status" value="1"/>
</dbReference>
<accession>G8G8T5</accession>
<dbReference type="CDD" id="cd00538">
    <property type="entry name" value="PA"/>
    <property type="match status" value="1"/>
</dbReference>
<feature type="signal peptide" evidence="11">
    <location>
        <begin position="1"/>
        <end position="17"/>
    </location>
</feature>
<dbReference type="InterPro" id="IPR050131">
    <property type="entry name" value="Peptidase_S8_subtilisin-like"/>
</dbReference>
<dbReference type="InterPro" id="IPR000209">
    <property type="entry name" value="Peptidase_S8/S53_dom"/>
</dbReference>
<dbReference type="GO" id="GO:0006508">
    <property type="term" value="P:proteolysis"/>
    <property type="evidence" value="ECO:0007669"/>
    <property type="project" value="UniProtKB-KW"/>
</dbReference>
<feature type="domain" description="PA" evidence="13">
    <location>
        <begin position="370"/>
        <end position="443"/>
    </location>
</feature>
<dbReference type="InterPro" id="IPR036852">
    <property type="entry name" value="Peptidase_S8/S53_dom_sf"/>
</dbReference>
<keyword evidence="2" id="KW-0134">Cell wall</keyword>
<evidence type="ECO:0000256" key="2">
    <source>
        <dbReference type="ARBA" id="ARBA00022512"/>
    </source>
</evidence>
<dbReference type="InterPro" id="IPR023828">
    <property type="entry name" value="Peptidase_S8_Ser-AS"/>
</dbReference>
<dbReference type="InterPro" id="IPR023827">
    <property type="entry name" value="Peptidase_S8_Asp-AS"/>
</dbReference>
<dbReference type="GO" id="GO:0005615">
    <property type="term" value="C:extracellular space"/>
    <property type="evidence" value="ECO:0007669"/>
    <property type="project" value="TreeGrafter"/>
</dbReference>
<dbReference type="SUPFAM" id="SSF52743">
    <property type="entry name" value="Subtilisin-like"/>
    <property type="match status" value="1"/>
</dbReference>
<evidence type="ECO:0000313" key="14">
    <source>
        <dbReference type="EMBL" id="AET35424.1"/>
    </source>
</evidence>
<evidence type="ECO:0000256" key="9">
    <source>
        <dbReference type="PROSITE-ProRule" id="PRU01240"/>
    </source>
</evidence>
<keyword evidence="4 9" id="KW-0645">Protease</keyword>
<dbReference type="PANTHER" id="PTHR43806">
    <property type="entry name" value="PEPTIDASE S8"/>
    <property type="match status" value="1"/>
</dbReference>
<proteinExistence type="inferred from homology"/>
<dbReference type="AlphaFoldDB" id="G8G8T5"/>
<dbReference type="Gene3D" id="3.50.30.30">
    <property type="match status" value="1"/>
</dbReference>
<evidence type="ECO:0000256" key="4">
    <source>
        <dbReference type="ARBA" id="ARBA00022670"/>
    </source>
</evidence>
<dbReference type="InterPro" id="IPR034187">
    <property type="entry name" value="Peptidases_S8_5"/>
</dbReference>
<keyword evidence="7 9" id="KW-0720">Serine protease</keyword>
<evidence type="ECO:0000256" key="1">
    <source>
        <dbReference type="ARBA" id="ARBA00011073"/>
    </source>
</evidence>
<dbReference type="InterPro" id="IPR015500">
    <property type="entry name" value="Peptidase_S8_subtilisin-rel"/>
</dbReference>
<dbReference type="PROSITE" id="PS00138">
    <property type="entry name" value="SUBTILASE_SER"/>
    <property type="match status" value="1"/>
</dbReference>
<evidence type="ECO:0000259" key="12">
    <source>
        <dbReference type="Pfam" id="PF00082"/>
    </source>
</evidence>
<evidence type="ECO:0000256" key="7">
    <source>
        <dbReference type="ARBA" id="ARBA00022825"/>
    </source>
</evidence>
<keyword evidence="6 9" id="KW-0378">Hydrolase</keyword>
<keyword evidence="3" id="KW-0964">Secreted</keyword>
<comment type="similarity">
    <text evidence="1 9 10">Belongs to the peptidase S8 family.</text>
</comment>
<dbReference type="SUPFAM" id="SSF52025">
    <property type="entry name" value="PA domain"/>
    <property type="match status" value="1"/>
</dbReference>
<name>G8G8T5_9FUNG</name>
<dbReference type="EMBL" id="JN112240">
    <property type="protein sequence ID" value="AET35424.1"/>
    <property type="molecule type" value="Genomic_DNA"/>
</dbReference>
<evidence type="ECO:0000256" key="11">
    <source>
        <dbReference type="SAM" id="SignalP"/>
    </source>
</evidence>
<feature type="active site" description="Charge relay system" evidence="8 9">
    <location>
        <position position="189"/>
    </location>
</feature>
<evidence type="ECO:0000256" key="3">
    <source>
        <dbReference type="ARBA" id="ARBA00022525"/>
    </source>
</evidence>
<feature type="active site" description="Charge relay system" evidence="8 9">
    <location>
        <position position="515"/>
    </location>
</feature>
<evidence type="ECO:0000256" key="5">
    <source>
        <dbReference type="ARBA" id="ARBA00022729"/>
    </source>
</evidence>
<protein>
    <submittedName>
        <fullName evidence="14">SspA</fullName>
    </submittedName>
</protein>
<feature type="active site" description="Charge relay system" evidence="8 9">
    <location>
        <position position="131"/>
    </location>
</feature>
<dbReference type="PRINTS" id="PR00723">
    <property type="entry name" value="SUBTILISIN"/>
</dbReference>
<sequence length="845" mass="93478">MKRILSILFLLVAFTNAENYILETSVPVSSLIDSLDSTMHLRQTFNSDLFHGLSVHFDSVESVHKLMRNKNVINVWPVQQFSQYSSVKDNTSYKEFFVPKTMDTLHQLTNDNYAYKKLNLDGTGIKVGIIDSGIDYTHPALGGCFGNGCKVAYGYDLVGNAYNGSYESIRSSPDPMDDCPHNSTFSMGHGTFLSGIVAANDKEYNWTGVAPGVTLGMWKVYGCNYSTVPNDILMKALEMAYMAGMDVISLSLGLHGGWQEEALAEMANRIVSKGVHVIAANGNIGANGLFLPASPASGKNVISVGSTSNSYVPAYEFQVFSENEFFIRRFSTDSNIFINLKKAYRTFTETPFQLNEVLPIVFPSKKFNVKNDACKPITRKHADCIMVIHQGGCNPIEQVENARQAGAKAVIFYTDTYNTTVRITVLEAASLPVAFVNLFDGNLIYSSINNQTTGKFTNVLMALDAPNSSRTVSGFSSQGPTNELQLKPEIMGVGENVFSTLPRNLKMYGFRSGTSTAAPFVAGQIAILLQKKRVESVLKVGPPFSNVSYVESSIRQGAGMINIDGTYYGQDILEASPAFLGFNDTENFKKCQKLTLHNHHPTRKLFLSLIHLPSLTAIGHKQEEPLEPVIFSNLNNSVSSVILSPDSIEILPGHSAQVSVKLSPPKNIFHHEIYSGYIVAISDLVNVSVPYLGMSGNMKDLKILERNENFPAIGFPDGKTMLQKKQTGHFTIPNGPYLLIRLLTGTQILKIEILKDSLKIGSVPVDEGIPRRWLMRNTREFTEYSNGYYSWQWHGDYIASDNTDKTVKFVSVGAYQLMVSVLKVFGDKQNSDDWEVWLSPLLIMK</sequence>
<dbReference type="PROSITE" id="PS00136">
    <property type="entry name" value="SUBTILASE_ASP"/>
    <property type="match status" value="1"/>
</dbReference>
<dbReference type="GO" id="GO:0004252">
    <property type="term" value="F:serine-type endopeptidase activity"/>
    <property type="evidence" value="ECO:0007669"/>
    <property type="project" value="UniProtKB-UniRule"/>
</dbReference>
<dbReference type="InterPro" id="IPR003137">
    <property type="entry name" value="PA_domain"/>
</dbReference>
<reference evidence="14" key="1">
    <citation type="journal article" date="2011" name="Eukaryot. Cell">
        <title>Sex determination in the first-described sexual fungus.</title>
        <authorList>
            <person name="Idnurm A."/>
        </authorList>
    </citation>
    <scope>NUCLEOTIDE SEQUENCE</scope>
    <source>
        <strain evidence="14">ATCC 11807</strain>
    </source>
</reference>
<evidence type="ECO:0000256" key="10">
    <source>
        <dbReference type="RuleBase" id="RU003355"/>
    </source>
</evidence>
<dbReference type="InterPro" id="IPR046450">
    <property type="entry name" value="PA_dom_sf"/>
</dbReference>
<dbReference type="GO" id="GO:0016020">
    <property type="term" value="C:membrane"/>
    <property type="evidence" value="ECO:0007669"/>
    <property type="project" value="InterPro"/>
</dbReference>
<gene>
    <name evidence="14" type="primary">sspA</name>
</gene>
<evidence type="ECO:0000256" key="6">
    <source>
        <dbReference type="ARBA" id="ARBA00022801"/>
    </source>
</evidence>
<dbReference type="Pfam" id="PF02225">
    <property type="entry name" value="PA"/>
    <property type="match status" value="1"/>
</dbReference>
<evidence type="ECO:0000259" key="13">
    <source>
        <dbReference type="Pfam" id="PF02225"/>
    </source>
</evidence>
<feature type="domain" description="Peptidase S8/S53" evidence="12">
    <location>
        <begin position="122"/>
        <end position="532"/>
    </location>
</feature>
<dbReference type="PROSITE" id="PS51892">
    <property type="entry name" value="SUBTILASE"/>
    <property type="match status" value="1"/>
</dbReference>
<dbReference type="PANTHER" id="PTHR43806:SF66">
    <property type="entry name" value="SERIN ENDOPEPTIDASE"/>
    <property type="match status" value="1"/>
</dbReference>
<dbReference type="CDD" id="cd07489">
    <property type="entry name" value="Peptidases_S8_5"/>
    <property type="match status" value="1"/>
</dbReference>
<evidence type="ECO:0000256" key="8">
    <source>
        <dbReference type="PIRSR" id="PIRSR615500-1"/>
    </source>
</evidence>
<dbReference type="Gene3D" id="3.40.50.200">
    <property type="entry name" value="Peptidase S8/S53 domain"/>
    <property type="match status" value="1"/>
</dbReference>